<gene>
    <name evidence="3" type="ORF">SAV14893_075590</name>
    <name evidence="4" type="ORF">SAV31267_009660</name>
</gene>
<dbReference type="AlphaFoldDB" id="A0A224ANE9"/>
<evidence type="ECO:0000313" key="6">
    <source>
        <dbReference type="Proteomes" id="UP000302139"/>
    </source>
</evidence>
<evidence type="ECO:0000313" key="5">
    <source>
        <dbReference type="Proteomes" id="UP000299211"/>
    </source>
</evidence>
<reference evidence="3 6" key="3">
    <citation type="submission" date="2019-04" db="EMBL/GenBank/DDBJ databases">
        <title>Draft genome sequences of Streptomyces avermitilis NBRC 14893.</title>
        <authorList>
            <person name="Komaki H."/>
            <person name="Tamura T."/>
            <person name="Hosoyama A."/>
        </authorList>
    </citation>
    <scope>NUCLEOTIDE SEQUENCE [LARGE SCALE GENOMIC DNA]</scope>
    <source>
        <strain evidence="3 6">NBRC 14893</strain>
    </source>
</reference>
<proteinExistence type="predicted"/>
<name>A0A224ANE9_STRAX</name>
<reference evidence="2" key="1">
    <citation type="submission" date="2017-08" db="EMBL/GenBank/DDBJ databases">
        <title>Disruption of autoregulator-receptor homologue AvaR3 activates the production of cryptic phthoxazolin A in Streptomyces avermitilis.</title>
        <authorList>
            <person name="Suroto D.A."/>
            <person name="Kitani S."/>
            <person name="Miyamoto K."/>
            <person name="Sakihama Y."/>
            <person name="Arai M."/>
            <person name="Ikeda H."/>
            <person name="Nihira T."/>
        </authorList>
    </citation>
    <scope>NUCLEOTIDE SEQUENCE</scope>
    <source>
        <strain evidence="2">KA-320</strain>
    </source>
</reference>
<dbReference type="EMBL" id="LC315614">
    <property type="protein sequence ID" value="BBA21061.1"/>
    <property type="molecule type" value="Genomic_DNA"/>
</dbReference>
<dbReference type="RefSeq" id="WP_242432174.1">
    <property type="nucleotide sequence ID" value="NZ_BAABTN010000035.1"/>
</dbReference>
<protein>
    <submittedName>
        <fullName evidence="2">Putative integrase</fullName>
    </submittedName>
</protein>
<dbReference type="Proteomes" id="UP000299211">
    <property type="component" value="Unassembled WGS sequence"/>
</dbReference>
<evidence type="ECO:0000313" key="4">
    <source>
        <dbReference type="EMBL" id="GDY71481.1"/>
    </source>
</evidence>
<feature type="region of interest" description="Disordered" evidence="1">
    <location>
        <begin position="116"/>
        <end position="137"/>
    </location>
</feature>
<dbReference type="EMBL" id="BJHX01000001">
    <property type="protein sequence ID" value="GDY68166.1"/>
    <property type="molecule type" value="Genomic_DNA"/>
</dbReference>
<accession>A0A224ANE9</accession>
<organism evidence="2">
    <name type="scientific">Streptomyces avermitilis</name>
    <dbReference type="NCBI Taxonomy" id="33903"/>
    <lineage>
        <taxon>Bacteria</taxon>
        <taxon>Bacillati</taxon>
        <taxon>Actinomycetota</taxon>
        <taxon>Actinomycetes</taxon>
        <taxon>Kitasatosporales</taxon>
        <taxon>Streptomycetaceae</taxon>
        <taxon>Streptomyces</taxon>
    </lineage>
</organism>
<reference evidence="4 5" key="2">
    <citation type="submission" date="2019-04" db="EMBL/GenBank/DDBJ databases">
        <title>Draft genome sequences of Streptomyces avermitilis ATCC 31267.</title>
        <authorList>
            <person name="Komaki H."/>
            <person name="Tamura T."/>
            <person name="Hosoyama A."/>
        </authorList>
    </citation>
    <scope>NUCLEOTIDE SEQUENCE [LARGE SCALE GENOMIC DNA]</scope>
    <source>
        <strain evidence="4 5">ATCC 31267</strain>
    </source>
</reference>
<sequence>MNTWTTPLRTGLPLTYDGEQFTVAEIEGRRILLQQISAEGRPTWRQIDLSVLLAHPSTEFLVDTPPAQPAVAVTLGDLSTAEDDALTTRFRHIQEVRSGYQLGSAELVLEGEPRPDYAPGVPLMHRTRQRLPNSASA</sequence>
<dbReference type="EMBL" id="BJHY01000001">
    <property type="protein sequence ID" value="GDY71481.1"/>
    <property type="molecule type" value="Genomic_DNA"/>
</dbReference>
<evidence type="ECO:0000313" key="2">
    <source>
        <dbReference type="EMBL" id="BBA21061.1"/>
    </source>
</evidence>
<evidence type="ECO:0000313" key="3">
    <source>
        <dbReference type="EMBL" id="GDY68166.1"/>
    </source>
</evidence>
<dbReference type="Proteomes" id="UP000302139">
    <property type="component" value="Unassembled WGS sequence"/>
</dbReference>
<evidence type="ECO:0000256" key="1">
    <source>
        <dbReference type="SAM" id="MobiDB-lite"/>
    </source>
</evidence>